<dbReference type="EMBL" id="JADILY010000005">
    <property type="protein sequence ID" value="MBO8480972.1"/>
    <property type="molecule type" value="Genomic_DNA"/>
</dbReference>
<comment type="caution">
    <text evidence="2">The sequence shown here is derived from an EMBL/GenBank/DDBJ whole genome shotgun (WGS) entry which is preliminary data.</text>
</comment>
<evidence type="ECO:0000256" key="1">
    <source>
        <dbReference type="SAM" id="SignalP"/>
    </source>
</evidence>
<keyword evidence="1" id="KW-0732">Signal</keyword>
<feature type="chain" id="PRO_5039330352" description="Fibronectin type-III domain-containing protein" evidence="1">
    <location>
        <begin position="21"/>
        <end position="465"/>
    </location>
</feature>
<proteinExistence type="predicted"/>
<sequence>MKTKLILSVLVCTVLSLAMSCKKESKLASPVPQVTSLTSDGFIVEWAPVEGAAEYVYVLDEGTDQSTAECSVTFVGLTPGEHTVKVKAVAAGYVDSDWGEVVADIEDVSLLMSLEYVGNGAFNIDFVPSEDVETIRYAVVSAVSMPLPESRQAFEDGTLEGIEVTDAVSVPVVRDSIGPYAVYARGITATGLESETQYSQIMAFGAGLTVDHFDLVAMDLTATIHDESVASSGLLVVSKSVLAELGMSIEEITETYASFGMITPIPDGETGIVALNGYEDYDYVMGVAGFDASGNFVACGSFSFHSDFADESLPLPGNMTIEVSEITETTARVKYVMGENTRAYYQAVMTVADYNDLVDYGASLPEYDNPEDYVRDYVAVYGATLFADDDYVWPNLLPGTDYVAVGFPMNGNGTFGYGASAKKEFVTAGTAAASVSGYGLISRGAETIAVIRPLGAEEIKAVMGR</sequence>
<reference evidence="2" key="2">
    <citation type="journal article" date="2021" name="PeerJ">
        <title>Extensive microbial diversity within the chicken gut microbiome revealed by metagenomics and culture.</title>
        <authorList>
            <person name="Gilroy R."/>
            <person name="Ravi A."/>
            <person name="Getino M."/>
            <person name="Pursley I."/>
            <person name="Horton D.L."/>
            <person name="Alikhan N.F."/>
            <person name="Baker D."/>
            <person name="Gharbi K."/>
            <person name="Hall N."/>
            <person name="Watson M."/>
            <person name="Adriaenssens E.M."/>
            <person name="Foster-Nyarko E."/>
            <person name="Jarju S."/>
            <person name="Secka A."/>
            <person name="Antonio M."/>
            <person name="Oren A."/>
            <person name="Chaudhuri R.R."/>
            <person name="La Ragione R."/>
            <person name="Hildebrand F."/>
            <person name="Pallen M.J."/>
        </authorList>
    </citation>
    <scope>NUCLEOTIDE SEQUENCE</scope>
    <source>
        <strain evidence="2">B3-2255</strain>
    </source>
</reference>
<accession>A0A9D9IYE8</accession>
<dbReference type="Proteomes" id="UP000823772">
    <property type="component" value="Unassembled WGS sequence"/>
</dbReference>
<name>A0A9D9IYE8_9BACT</name>
<dbReference type="PROSITE" id="PS51257">
    <property type="entry name" value="PROKAR_LIPOPROTEIN"/>
    <property type="match status" value="1"/>
</dbReference>
<evidence type="ECO:0000313" key="3">
    <source>
        <dbReference type="Proteomes" id="UP000823772"/>
    </source>
</evidence>
<gene>
    <name evidence="2" type="ORF">IAC87_00265</name>
</gene>
<reference evidence="2" key="1">
    <citation type="submission" date="2020-10" db="EMBL/GenBank/DDBJ databases">
        <authorList>
            <person name="Gilroy R."/>
        </authorList>
    </citation>
    <scope>NUCLEOTIDE SEQUENCE</scope>
    <source>
        <strain evidence="2">B3-2255</strain>
    </source>
</reference>
<protein>
    <recommendedName>
        <fullName evidence="4">Fibronectin type-III domain-containing protein</fullName>
    </recommendedName>
</protein>
<organism evidence="2 3">
    <name type="scientific">Candidatus Merdivivens faecigallinarum</name>
    <dbReference type="NCBI Taxonomy" id="2840871"/>
    <lineage>
        <taxon>Bacteria</taxon>
        <taxon>Pseudomonadati</taxon>
        <taxon>Bacteroidota</taxon>
        <taxon>Bacteroidia</taxon>
        <taxon>Bacteroidales</taxon>
        <taxon>Muribaculaceae</taxon>
        <taxon>Muribaculaceae incertae sedis</taxon>
        <taxon>Candidatus Merdivivens</taxon>
    </lineage>
</organism>
<evidence type="ECO:0008006" key="4">
    <source>
        <dbReference type="Google" id="ProtNLM"/>
    </source>
</evidence>
<dbReference type="AlphaFoldDB" id="A0A9D9IYE8"/>
<evidence type="ECO:0000313" key="2">
    <source>
        <dbReference type="EMBL" id="MBO8480972.1"/>
    </source>
</evidence>
<feature type="signal peptide" evidence="1">
    <location>
        <begin position="1"/>
        <end position="20"/>
    </location>
</feature>